<evidence type="ECO:0000313" key="1">
    <source>
        <dbReference type="EMBL" id="KZV44011.1"/>
    </source>
</evidence>
<dbReference type="EMBL" id="KQ997549">
    <property type="protein sequence ID" value="KZV44011.1"/>
    <property type="molecule type" value="Genomic_DNA"/>
</dbReference>
<dbReference type="Proteomes" id="UP000250235">
    <property type="component" value="Unassembled WGS sequence"/>
</dbReference>
<dbReference type="OrthoDB" id="128382at2759"/>
<keyword evidence="2" id="KW-1185">Reference proteome</keyword>
<organism evidence="1 2">
    <name type="scientific">Dorcoceras hygrometricum</name>
    <dbReference type="NCBI Taxonomy" id="472368"/>
    <lineage>
        <taxon>Eukaryota</taxon>
        <taxon>Viridiplantae</taxon>
        <taxon>Streptophyta</taxon>
        <taxon>Embryophyta</taxon>
        <taxon>Tracheophyta</taxon>
        <taxon>Spermatophyta</taxon>
        <taxon>Magnoliopsida</taxon>
        <taxon>eudicotyledons</taxon>
        <taxon>Gunneridae</taxon>
        <taxon>Pentapetalae</taxon>
        <taxon>asterids</taxon>
        <taxon>lamiids</taxon>
        <taxon>Lamiales</taxon>
        <taxon>Gesneriaceae</taxon>
        <taxon>Didymocarpoideae</taxon>
        <taxon>Trichosporeae</taxon>
        <taxon>Loxocarpinae</taxon>
        <taxon>Dorcoceras</taxon>
    </lineage>
</organism>
<dbReference type="PANTHER" id="PTHR11439">
    <property type="entry name" value="GAG-POL-RELATED RETROTRANSPOSON"/>
    <property type="match status" value="1"/>
</dbReference>
<gene>
    <name evidence="1" type="ORF">F511_31186</name>
</gene>
<reference evidence="1 2" key="1">
    <citation type="journal article" date="2015" name="Proc. Natl. Acad. Sci. U.S.A.">
        <title>The resurrection genome of Boea hygrometrica: A blueprint for survival of dehydration.</title>
        <authorList>
            <person name="Xiao L."/>
            <person name="Yang G."/>
            <person name="Zhang L."/>
            <person name="Yang X."/>
            <person name="Zhao S."/>
            <person name="Ji Z."/>
            <person name="Zhou Q."/>
            <person name="Hu M."/>
            <person name="Wang Y."/>
            <person name="Chen M."/>
            <person name="Xu Y."/>
            <person name="Jin H."/>
            <person name="Xiao X."/>
            <person name="Hu G."/>
            <person name="Bao F."/>
            <person name="Hu Y."/>
            <person name="Wan P."/>
            <person name="Li L."/>
            <person name="Deng X."/>
            <person name="Kuang T."/>
            <person name="Xiang C."/>
            <person name="Zhu J.K."/>
            <person name="Oliver M.J."/>
            <person name="He Y."/>
        </authorList>
    </citation>
    <scope>NUCLEOTIDE SEQUENCE [LARGE SCALE GENOMIC DNA]</scope>
    <source>
        <strain evidence="2">cv. XS01</strain>
    </source>
</reference>
<dbReference type="PANTHER" id="PTHR11439:SF511">
    <property type="match status" value="1"/>
</dbReference>
<name>A0A2Z7CAE2_9LAMI</name>
<evidence type="ECO:0008006" key="3">
    <source>
        <dbReference type="Google" id="ProtNLM"/>
    </source>
</evidence>
<sequence length="57" mass="6685">MNPRENLHDSVGEPLCDASQYRRLIGRLLYLNLTRPDITYAVHKLSQYIAKPHQKHL</sequence>
<proteinExistence type="predicted"/>
<accession>A0A2Z7CAE2</accession>
<protein>
    <recommendedName>
        <fullName evidence="3">Mitochondrial protein</fullName>
    </recommendedName>
</protein>
<evidence type="ECO:0000313" key="2">
    <source>
        <dbReference type="Proteomes" id="UP000250235"/>
    </source>
</evidence>
<dbReference type="AlphaFoldDB" id="A0A2Z7CAE2"/>